<sequence>MSQQVAYVFPGQGSQTVGMLAELAEQYPQVQATFAEASDVLGYDLWDLVQNDNEGKLNQTEVTQPALLAASVAVYRCLSNGPVPAIMAGHSLGEYSALVCAGALNFADAIKLVELRGKAMQSAVPSGTGAMAAVIGLDDEKVQAACLEAAQGDVVEAVNFNSPGQVVIAGEKDAVARAGDACKAAGAKRVLPLPVSVPSHCALMMPAADALAEALDSVEVQLPRIPVLHNVSVTEAKSPEELREALVAQLFSAVRWTETIEEMKTQGITHIYEIGPGKVLTGLTKRIDRELEGAAVHDSEGVKALCIG</sequence>
<feature type="domain" description="Malonyl-CoA:ACP transacylase (MAT)" evidence="8">
    <location>
        <begin position="8"/>
        <end position="307"/>
    </location>
</feature>
<evidence type="ECO:0000256" key="7">
    <source>
        <dbReference type="PIRSR" id="PIRSR000446-1"/>
    </source>
</evidence>
<feature type="active site" evidence="7">
    <location>
        <position position="91"/>
    </location>
</feature>
<dbReference type="SMART" id="SM00827">
    <property type="entry name" value="PKS_AT"/>
    <property type="match status" value="1"/>
</dbReference>
<evidence type="ECO:0000256" key="1">
    <source>
        <dbReference type="ARBA" id="ARBA00013258"/>
    </source>
</evidence>
<dbReference type="InterPro" id="IPR050858">
    <property type="entry name" value="Mal-CoA-ACP_Trans/PKS_FabD"/>
</dbReference>
<keyword evidence="3 6" id="KW-0808">Transferase</keyword>
<gene>
    <name evidence="9" type="primary">fabD</name>
    <name evidence="9" type="ORF">CWE08_03925</name>
</gene>
<dbReference type="InterPro" id="IPR001227">
    <property type="entry name" value="Ac_transferase_dom_sf"/>
</dbReference>
<dbReference type="InterPro" id="IPR016036">
    <property type="entry name" value="Malonyl_transacylase_ACP-bd"/>
</dbReference>
<keyword evidence="4 6" id="KW-0012">Acyltransferase</keyword>
<dbReference type="NCBIfam" id="TIGR00128">
    <property type="entry name" value="fabD"/>
    <property type="match status" value="1"/>
</dbReference>
<dbReference type="InterPro" id="IPR016035">
    <property type="entry name" value="Acyl_Trfase/lysoPLipase"/>
</dbReference>
<dbReference type="OrthoDB" id="9808564at2"/>
<dbReference type="InterPro" id="IPR014043">
    <property type="entry name" value="Acyl_transferase_dom"/>
</dbReference>
<comment type="catalytic activity">
    <reaction evidence="5 6">
        <text>holo-[ACP] + malonyl-CoA = malonyl-[ACP] + CoA</text>
        <dbReference type="Rhea" id="RHEA:41792"/>
        <dbReference type="Rhea" id="RHEA-COMP:9623"/>
        <dbReference type="Rhea" id="RHEA-COMP:9685"/>
        <dbReference type="ChEBI" id="CHEBI:57287"/>
        <dbReference type="ChEBI" id="CHEBI:57384"/>
        <dbReference type="ChEBI" id="CHEBI:64479"/>
        <dbReference type="ChEBI" id="CHEBI:78449"/>
        <dbReference type="EC" id="2.3.1.39"/>
    </reaction>
</comment>
<dbReference type="SUPFAM" id="SSF52151">
    <property type="entry name" value="FabD/lysophospholipase-like"/>
    <property type="match status" value="1"/>
</dbReference>
<dbReference type="Proteomes" id="UP000288395">
    <property type="component" value="Unassembled WGS sequence"/>
</dbReference>
<protein>
    <recommendedName>
        <fullName evidence="2 6">Malonyl CoA-acyl carrier protein transacylase</fullName>
        <ecNumber evidence="1 6">2.3.1.39</ecNumber>
    </recommendedName>
</protein>
<reference evidence="10" key="1">
    <citation type="journal article" date="2018" name="Front. Microbiol.">
        <title>Genome-Based Analysis Reveals the Taxonomy and Diversity of the Family Idiomarinaceae.</title>
        <authorList>
            <person name="Liu Y."/>
            <person name="Lai Q."/>
            <person name="Shao Z."/>
        </authorList>
    </citation>
    <scope>NUCLEOTIDE SEQUENCE [LARGE SCALE GENOMIC DNA]</scope>
    <source>
        <strain evidence="10">GBPy7</strain>
    </source>
</reference>
<dbReference type="PANTHER" id="PTHR42681">
    <property type="entry name" value="MALONYL-COA-ACYL CARRIER PROTEIN TRANSACYLASE, MITOCHONDRIAL"/>
    <property type="match status" value="1"/>
</dbReference>
<keyword evidence="10" id="KW-1185">Reference proteome</keyword>
<dbReference type="EC" id="2.3.1.39" evidence="1 6"/>
<evidence type="ECO:0000256" key="5">
    <source>
        <dbReference type="ARBA" id="ARBA00048462"/>
    </source>
</evidence>
<dbReference type="PIRSF" id="PIRSF000446">
    <property type="entry name" value="Mct"/>
    <property type="match status" value="1"/>
</dbReference>
<comment type="similarity">
    <text evidence="6">Belongs to the fabD family.</text>
</comment>
<dbReference type="Gene3D" id="3.40.366.10">
    <property type="entry name" value="Malonyl-Coenzyme A Acyl Carrier Protein, domain 2"/>
    <property type="match status" value="1"/>
</dbReference>
<dbReference type="GO" id="GO:0006633">
    <property type="term" value="P:fatty acid biosynthetic process"/>
    <property type="evidence" value="ECO:0007669"/>
    <property type="project" value="TreeGrafter"/>
</dbReference>
<evidence type="ECO:0000256" key="2">
    <source>
        <dbReference type="ARBA" id="ARBA00018953"/>
    </source>
</evidence>
<dbReference type="SUPFAM" id="SSF55048">
    <property type="entry name" value="Probable ACP-binding domain of malonyl-CoA ACP transacylase"/>
    <property type="match status" value="1"/>
</dbReference>
<evidence type="ECO:0000256" key="4">
    <source>
        <dbReference type="ARBA" id="ARBA00023315"/>
    </source>
</evidence>
<dbReference type="RefSeq" id="WP_126765818.1">
    <property type="nucleotide sequence ID" value="NZ_PIPJ01000002.1"/>
</dbReference>
<name>A0A432W0B8_9GAMM</name>
<dbReference type="InterPro" id="IPR004410">
    <property type="entry name" value="Malonyl_CoA-ACP_transAc_FabD"/>
</dbReference>
<dbReference type="AlphaFoldDB" id="A0A432W0B8"/>
<dbReference type="InterPro" id="IPR024925">
    <property type="entry name" value="Malonyl_CoA-ACP_transAc"/>
</dbReference>
<feature type="active site" evidence="7">
    <location>
        <position position="200"/>
    </location>
</feature>
<accession>A0A432W0B8</accession>
<proteinExistence type="inferred from homology"/>
<dbReference type="GO" id="GO:0004314">
    <property type="term" value="F:[acyl-carrier-protein] S-malonyltransferase activity"/>
    <property type="evidence" value="ECO:0007669"/>
    <property type="project" value="UniProtKB-EC"/>
</dbReference>
<comment type="caution">
    <text evidence="9">The sequence shown here is derived from an EMBL/GenBank/DDBJ whole genome shotgun (WGS) entry which is preliminary data.</text>
</comment>
<dbReference type="Gene3D" id="3.30.70.250">
    <property type="entry name" value="Malonyl-CoA ACP transacylase, ACP-binding"/>
    <property type="match status" value="1"/>
</dbReference>
<organism evidence="9 10">
    <name type="scientific">Aliidiomarina iranensis</name>
    <dbReference type="NCBI Taxonomy" id="1434071"/>
    <lineage>
        <taxon>Bacteria</taxon>
        <taxon>Pseudomonadati</taxon>
        <taxon>Pseudomonadota</taxon>
        <taxon>Gammaproteobacteria</taxon>
        <taxon>Alteromonadales</taxon>
        <taxon>Idiomarinaceae</taxon>
        <taxon>Aliidiomarina</taxon>
    </lineage>
</organism>
<dbReference type="EMBL" id="PIPJ01000002">
    <property type="protein sequence ID" value="RUO22341.1"/>
    <property type="molecule type" value="Genomic_DNA"/>
</dbReference>
<evidence type="ECO:0000313" key="10">
    <source>
        <dbReference type="Proteomes" id="UP000288395"/>
    </source>
</evidence>
<evidence type="ECO:0000256" key="3">
    <source>
        <dbReference type="ARBA" id="ARBA00022679"/>
    </source>
</evidence>
<evidence type="ECO:0000256" key="6">
    <source>
        <dbReference type="PIRNR" id="PIRNR000446"/>
    </source>
</evidence>
<dbReference type="PANTHER" id="PTHR42681:SF1">
    <property type="entry name" value="MALONYL-COA-ACYL CARRIER PROTEIN TRANSACYLASE, MITOCHONDRIAL"/>
    <property type="match status" value="1"/>
</dbReference>
<dbReference type="FunFam" id="3.30.70.250:FF:000001">
    <property type="entry name" value="Malonyl CoA-acyl carrier protein transacylase"/>
    <property type="match status" value="1"/>
</dbReference>
<evidence type="ECO:0000313" key="9">
    <source>
        <dbReference type="EMBL" id="RUO22341.1"/>
    </source>
</evidence>
<evidence type="ECO:0000259" key="8">
    <source>
        <dbReference type="SMART" id="SM00827"/>
    </source>
</evidence>
<dbReference type="Pfam" id="PF00698">
    <property type="entry name" value="Acyl_transf_1"/>
    <property type="match status" value="1"/>
</dbReference>
<dbReference type="GO" id="GO:0005829">
    <property type="term" value="C:cytosol"/>
    <property type="evidence" value="ECO:0007669"/>
    <property type="project" value="TreeGrafter"/>
</dbReference>